<keyword evidence="4" id="KW-1185">Reference proteome</keyword>
<dbReference type="Proteomes" id="UP001166304">
    <property type="component" value="Unassembled WGS sequence"/>
</dbReference>
<comment type="caution">
    <text evidence="3">The sequence shown here is derived from an EMBL/GenBank/DDBJ whole genome shotgun (WGS) entry which is preliminary data.</text>
</comment>
<gene>
    <name evidence="3" type="ORF">KTS37_19250</name>
</gene>
<name>A0AA41KHB2_9EURY</name>
<organism evidence="3 4">
    <name type="scientific">Haloarcula salina</name>
    <dbReference type="NCBI Taxonomy" id="1429914"/>
    <lineage>
        <taxon>Archaea</taxon>
        <taxon>Methanobacteriati</taxon>
        <taxon>Methanobacteriota</taxon>
        <taxon>Stenosarchaea group</taxon>
        <taxon>Halobacteria</taxon>
        <taxon>Halobacteriales</taxon>
        <taxon>Haloarculaceae</taxon>
        <taxon>Haloarcula</taxon>
    </lineage>
</organism>
<feature type="compositionally biased region" description="Basic and acidic residues" evidence="2">
    <location>
        <begin position="20"/>
        <end position="30"/>
    </location>
</feature>
<dbReference type="RefSeq" id="WP_217284983.1">
    <property type="nucleotide sequence ID" value="NZ_JAHQXE010000010.1"/>
</dbReference>
<evidence type="ECO:0000313" key="3">
    <source>
        <dbReference type="EMBL" id="MBV0903927.1"/>
    </source>
</evidence>
<keyword evidence="1" id="KW-0175">Coiled coil</keyword>
<evidence type="ECO:0000256" key="2">
    <source>
        <dbReference type="SAM" id="MobiDB-lite"/>
    </source>
</evidence>
<evidence type="ECO:0000256" key="1">
    <source>
        <dbReference type="SAM" id="Coils"/>
    </source>
</evidence>
<dbReference type="EMBL" id="JAHQXE010000010">
    <property type="protein sequence ID" value="MBV0903927.1"/>
    <property type="molecule type" value="Genomic_DNA"/>
</dbReference>
<proteinExistence type="predicted"/>
<sequence length="116" mass="13603">MGRFSVSIDDGLQEELEEHAEEHHDGVRSRAVEELLERGLEHDDVVEDLQDELEHERARADDLRRQLQAMSERQEDVGELVRYVEDERTAEQRRREASAVTRAKWWLFGMDDGEDG</sequence>
<feature type="coiled-coil region" evidence="1">
    <location>
        <begin position="46"/>
        <end position="73"/>
    </location>
</feature>
<evidence type="ECO:0000313" key="4">
    <source>
        <dbReference type="Proteomes" id="UP001166304"/>
    </source>
</evidence>
<feature type="region of interest" description="Disordered" evidence="2">
    <location>
        <begin position="1"/>
        <end position="30"/>
    </location>
</feature>
<dbReference type="AlphaFoldDB" id="A0AA41KHB2"/>
<protein>
    <recommendedName>
        <fullName evidence="5">Ribbon-helix-helix protein, CopG family</fullName>
    </recommendedName>
</protein>
<evidence type="ECO:0008006" key="5">
    <source>
        <dbReference type="Google" id="ProtNLM"/>
    </source>
</evidence>
<reference evidence="3" key="1">
    <citation type="submission" date="2021-06" db="EMBL/GenBank/DDBJ databases">
        <title>New haloarchaea isolates fom saline soil.</title>
        <authorList>
            <person name="Duran-Viseras A."/>
            <person name="Sanchez-Porro C.S."/>
            <person name="Ventosa A."/>
        </authorList>
    </citation>
    <scope>NUCLEOTIDE SEQUENCE</scope>
    <source>
        <strain evidence="3">JCM 18369</strain>
    </source>
</reference>
<accession>A0AA41KHB2</accession>